<evidence type="ECO:0000259" key="14">
    <source>
        <dbReference type="PROSITE" id="PS51843"/>
    </source>
</evidence>
<keyword evidence="8 11" id="KW-0804">Transcription</keyword>
<dbReference type="Pfam" id="PF00104">
    <property type="entry name" value="Hormone_recep"/>
    <property type="match status" value="1"/>
</dbReference>
<dbReference type="Gene3D" id="3.30.50.10">
    <property type="entry name" value="Erythroid Transcription Factor GATA-1, subunit A"/>
    <property type="match status" value="1"/>
</dbReference>
<dbReference type="Gene3D" id="1.10.565.10">
    <property type="entry name" value="Retinoid X Receptor"/>
    <property type="match status" value="1"/>
</dbReference>
<feature type="compositionally biased region" description="Polar residues" evidence="12">
    <location>
        <begin position="106"/>
        <end position="125"/>
    </location>
</feature>
<dbReference type="Pfam" id="PF00105">
    <property type="entry name" value="zf-C4"/>
    <property type="match status" value="1"/>
</dbReference>
<dbReference type="Proteomes" id="UP000492821">
    <property type="component" value="Unassembled WGS sequence"/>
</dbReference>
<feature type="domain" description="NR LBD" evidence="14">
    <location>
        <begin position="165"/>
        <end position="405"/>
    </location>
</feature>
<evidence type="ECO:0000256" key="4">
    <source>
        <dbReference type="ARBA" id="ARBA00022771"/>
    </source>
</evidence>
<dbReference type="WBParaSite" id="Pan_g8879.t1">
    <property type="protein sequence ID" value="Pan_g8879.t1"/>
    <property type="gene ID" value="Pan_g8879"/>
</dbReference>
<dbReference type="PROSITE" id="PS51030">
    <property type="entry name" value="NUCLEAR_REC_DBD_2"/>
    <property type="match status" value="1"/>
</dbReference>
<keyword evidence="3 11" id="KW-0479">Metal-binding</keyword>
<dbReference type="PROSITE" id="PS00031">
    <property type="entry name" value="NUCLEAR_REC_DBD_1"/>
    <property type="match status" value="1"/>
</dbReference>
<dbReference type="InterPro" id="IPR049636">
    <property type="entry name" value="HNF4-like_DBD"/>
</dbReference>
<evidence type="ECO:0000256" key="6">
    <source>
        <dbReference type="ARBA" id="ARBA00023015"/>
    </source>
</evidence>
<dbReference type="AlphaFoldDB" id="A0A7E4WAD7"/>
<dbReference type="InterPro" id="IPR001723">
    <property type="entry name" value="Nuclear_hrmn_rcpt"/>
</dbReference>
<keyword evidence="15" id="KW-1185">Reference proteome</keyword>
<evidence type="ECO:0000256" key="7">
    <source>
        <dbReference type="ARBA" id="ARBA00023125"/>
    </source>
</evidence>
<evidence type="ECO:0000256" key="11">
    <source>
        <dbReference type="RuleBase" id="RU004334"/>
    </source>
</evidence>
<protein>
    <submittedName>
        <fullName evidence="16">Nuclear receptor domain-containing protein</fullName>
    </submittedName>
</protein>
<keyword evidence="10 11" id="KW-0539">Nucleus</keyword>
<dbReference type="InterPro" id="IPR013088">
    <property type="entry name" value="Znf_NHR/GATA"/>
</dbReference>
<dbReference type="GO" id="GO:0005634">
    <property type="term" value="C:nucleus"/>
    <property type="evidence" value="ECO:0007669"/>
    <property type="project" value="UniProtKB-SubCell"/>
</dbReference>
<reference evidence="15" key="1">
    <citation type="journal article" date="2013" name="Genetics">
        <title>The draft genome and transcriptome of Panagrellus redivivus are shaped by the harsh demands of a free-living lifestyle.</title>
        <authorList>
            <person name="Srinivasan J."/>
            <person name="Dillman A.R."/>
            <person name="Macchietto M.G."/>
            <person name="Heikkinen L."/>
            <person name="Lakso M."/>
            <person name="Fracchia K.M."/>
            <person name="Antoshechkin I."/>
            <person name="Mortazavi A."/>
            <person name="Wong G."/>
            <person name="Sternberg P.W."/>
        </authorList>
    </citation>
    <scope>NUCLEOTIDE SEQUENCE [LARGE SCALE GENOMIC DNA]</scope>
    <source>
        <strain evidence="15">MT8872</strain>
    </source>
</reference>
<dbReference type="InterPro" id="IPR001628">
    <property type="entry name" value="Znf_hrmn_rcpt"/>
</dbReference>
<dbReference type="PRINTS" id="PR00398">
    <property type="entry name" value="STRDHORMONER"/>
</dbReference>
<name>A0A7E4WAD7_PANRE</name>
<proteinExistence type="inferred from homology"/>
<dbReference type="SMART" id="SM00399">
    <property type="entry name" value="ZnF_C4"/>
    <property type="match status" value="1"/>
</dbReference>
<dbReference type="PROSITE" id="PS51843">
    <property type="entry name" value="NR_LBD"/>
    <property type="match status" value="1"/>
</dbReference>
<keyword evidence="9 11" id="KW-0675">Receptor</keyword>
<dbReference type="GO" id="GO:0000978">
    <property type="term" value="F:RNA polymerase II cis-regulatory region sequence-specific DNA binding"/>
    <property type="evidence" value="ECO:0007669"/>
    <property type="project" value="InterPro"/>
</dbReference>
<dbReference type="SUPFAM" id="SSF57716">
    <property type="entry name" value="Glucocorticoid receptor-like (DNA-binding domain)"/>
    <property type="match status" value="1"/>
</dbReference>
<feature type="compositionally biased region" description="Basic and acidic residues" evidence="12">
    <location>
        <begin position="96"/>
        <end position="105"/>
    </location>
</feature>
<evidence type="ECO:0000256" key="3">
    <source>
        <dbReference type="ARBA" id="ARBA00022723"/>
    </source>
</evidence>
<organism evidence="15 16">
    <name type="scientific">Panagrellus redivivus</name>
    <name type="common">Microworm</name>
    <dbReference type="NCBI Taxonomy" id="6233"/>
    <lineage>
        <taxon>Eukaryota</taxon>
        <taxon>Metazoa</taxon>
        <taxon>Ecdysozoa</taxon>
        <taxon>Nematoda</taxon>
        <taxon>Chromadorea</taxon>
        <taxon>Rhabditida</taxon>
        <taxon>Tylenchina</taxon>
        <taxon>Panagrolaimomorpha</taxon>
        <taxon>Panagrolaimoidea</taxon>
        <taxon>Panagrolaimidae</taxon>
        <taxon>Panagrellus</taxon>
    </lineage>
</organism>
<reference evidence="16" key="2">
    <citation type="submission" date="2020-10" db="UniProtKB">
        <authorList>
            <consortium name="WormBaseParasite"/>
        </authorList>
    </citation>
    <scope>IDENTIFICATION</scope>
</reference>
<sequence>MTGGLETDETVAKQCSICESPSGASSHFNAIACLACAAFFRRTVSLDITFHCSAQSQCRIFYEQRILCKSCRFTKCLEAGMLRSCVQKRKYNGKQGKSESVEKISEPSSNEQSSIPYSSNGTPPSATHYKPSDFDSFAFDNPSGLLQHFVKEENNATVRRKMMFSKRPISLFSSEAPLSPFIFDDLIPFTVKYHHIHLRFDQLLAFEYTKNLPGYNDLTTNDKITIFRYCCMSFCVLDIAAITCRTELPENHDGFIVYTNATYASIYDLSVGWASEESITSAEKQTLIMPMGRLIYDRMVKPMKDIVFDVIEYAALKALILWRTCYFELSADAKAVAKEHEYYLIKGLHEHYKPRADGPERLGMVILFISNVFELYQNIIENYKKFEIFNLIDLDIFMRELLVQF</sequence>
<feature type="domain" description="Nuclear receptor" evidence="13">
    <location>
        <begin position="12"/>
        <end position="88"/>
    </location>
</feature>
<comment type="similarity">
    <text evidence="2 11">Belongs to the nuclear hormone receptor family.</text>
</comment>
<dbReference type="GO" id="GO:0003700">
    <property type="term" value="F:DNA-binding transcription factor activity"/>
    <property type="evidence" value="ECO:0007669"/>
    <property type="project" value="InterPro"/>
</dbReference>
<evidence type="ECO:0000313" key="15">
    <source>
        <dbReference type="Proteomes" id="UP000492821"/>
    </source>
</evidence>
<evidence type="ECO:0000256" key="1">
    <source>
        <dbReference type="ARBA" id="ARBA00004123"/>
    </source>
</evidence>
<keyword evidence="4 11" id="KW-0863">Zinc-finger</keyword>
<evidence type="ECO:0000256" key="9">
    <source>
        <dbReference type="ARBA" id="ARBA00023170"/>
    </source>
</evidence>
<evidence type="ECO:0000256" key="5">
    <source>
        <dbReference type="ARBA" id="ARBA00022833"/>
    </source>
</evidence>
<dbReference type="GO" id="GO:0008270">
    <property type="term" value="F:zinc ion binding"/>
    <property type="evidence" value="ECO:0007669"/>
    <property type="project" value="UniProtKB-KW"/>
</dbReference>
<evidence type="ECO:0000313" key="16">
    <source>
        <dbReference type="WBParaSite" id="Pan_g8879.t1"/>
    </source>
</evidence>
<feature type="region of interest" description="Disordered" evidence="12">
    <location>
        <begin position="96"/>
        <end position="126"/>
    </location>
</feature>
<keyword evidence="6 11" id="KW-0805">Transcription regulation</keyword>
<evidence type="ECO:0000256" key="10">
    <source>
        <dbReference type="ARBA" id="ARBA00023242"/>
    </source>
</evidence>
<dbReference type="PANTHER" id="PTHR46397">
    <property type="entry name" value="NUCLEAR HORMONE RECEPTOR FAMILY-RELATED"/>
    <property type="match status" value="1"/>
</dbReference>
<dbReference type="SUPFAM" id="SSF48508">
    <property type="entry name" value="Nuclear receptor ligand-binding domain"/>
    <property type="match status" value="1"/>
</dbReference>
<comment type="subcellular location">
    <subcellularLocation>
        <location evidence="1 11">Nucleus</location>
    </subcellularLocation>
</comment>
<dbReference type="InterPro" id="IPR000536">
    <property type="entry name" value="Nucl_hrmn_rcpt_lig-bd"/>
</dbReference>
<dbReference type="CDD" id="cd06960">
    <property type="entry name" value="NR_DBD_HNF4A"/>
    <property type="match status" value="1"/>
</dbReference>
<dbReference type="PANTHER" id="PTHR46397:SF5">
    <property type="entry name" value="NUCLEAR HORMONE RECEPTOR FAMILY MEMBER NHR-20"/>
    <property type="match status" value="1"/>
</dbReference>
<keyword evidence="7 11" id="KW-0238">DNA-binding</keyword>
<evidence type="ECO:0000256" key="8">
    <source>
        <dbReference type="ARBA" id="ARBA00023163"/>
    </source>
</evidence>
<keyword evidence="5 11" id="KW-0862">Zinc</keyword>
<dbReference type="InterPro" id="IPR035500">
    <property type="entry name" value="NHR-like_dom_sf"/>
</dbReference>
<dbReference type="SMART" id="SM00430">
    <property type="entry name" value="HOLI"/>
    <property type="match status" value="1"/>
</dbReference>
<accession>A0A7E4WAD7</accession>
<evidence type="ECO:0000256" key="12">
    <source>
        <dbReference type="SAM" id="MobiDB-lite"/>
    </source>
</evidence>
<evidence type="ECO:0000256" key="2">
    <source>
        <dbReference type="ARBA" id="ARBA00005993"/>
    </source>
</evidence>
<evidence type="ECO:0000259" key="13">
    <source>
        <dbReference type="PROSITE" id="PS51030"/>
    </source>
</evidence>
<dbReference type="PRINTS" id="PR00047">
    <property type="entry name" value="STROIDFINGER"/>
</dbReference>